<dbReference type="Proteomes" id="UP000215563">
    <property type="component" value="Unassembled WGS sequence"/>
</dbReference>
<comment type="caution">
    <text evidence="2">The sequence shown here is derived from an EMBL/GenBank/DDBJ whole genome shotgun (WGS) entry which is preliminary data.</text>
</comment>
<dbReference type="Pfam" id="PF01740">
    <property type="entry name" value="STAS"/>
    <property type="match status" value="1"/>
</dbReference>
<keyword evidence="3" id="KW-1185">Reference proteome</keyword>
<dbReference type="SUPFAM" id="SSF52091">
    <property type="entry name" value="SpoIIaa-like"/>
    <property type="match status" value="1"/>
</dbReference>
<accession>A0A229S7R4</accession>
<evidence type="ECO:0000313" key="2">
    <source>
        <dbReference type="EMBL" id="OXM54992.1"/>
    </source>
</evidence>
<protein>
    <submittedName>
        <fullName evidence="2">STAS domain-containing protein</fullName>
    </submittedName>
</protein>
<organism evidence="2 3">
    <name type="scientific">Amycolatopsis alba DSM 44262</name>
    <dbReference type="NCBI Taxonomy" id="1125972"/>
    <lineage>
        <taxon>Bacteria</taxon>
        <taxon>Bacillati</taxon>
        <taxon>Actinomycetota</taxon>
        <taxon>Actinomycetes</taxon>
        <taxon>Pseudonocardiales</taxon>
        <taxon>Pseudonocardiaceae</taxon>
        <taxon>Amycolatopsis</taxon>
    </lineage>
</organism>
<dbReference type="PROSITE" id="PS50801">
    <property type="entry name" value="STAS"/>
    <property type="match status" value="1"/>
</dbReference>
<dbReference type="AlphaFoldDB" id="A0A229S7R4"/>
<dbReference type="EMBL" id="NMQU01000008">
    <property type="protein sequence ID" value="OXM54992.1"/>
    <property type="molecule type" value="Genomic_DNA"/>
</dbReference>
<feature type="domain" description="STAS" evidence="1">
    <location>
        <begin position="103"/>
        <end position="200"/>
    </location>
</feature>
<dbReference type="Gene3D" id="3.30.750.24">
    <property type="entry name" value="STAS domain"/>
    <property type="match status" value="1"/>
</dbReference>
<dbReference type="InterPro" id="IPR036513">
    <property type="entry name" value="STAS_dom_sf"/>
</dbReference>
<gene>
    <name evidence="2" type="ORF">CFP75_02325</name>
</gene>
<sequence length="201" mass="21656">MGVAWGSIRSFASTTPMSAAVPVRGPTCGLATRIREFCFRAHSAGLLDGRVVPITGRPPMTSSYSPHRVDGHSTRALAKELGFYARPLGTSPTRVREHTMTTDLLILNVSGELDTHTAPALQRNLSQPLPAATVLDLSRVTFLGAAGLRVLKIAATRAAAESRRIGLVTDSAQILRVMRLFDLHPRVPVYPLLVEAVRELG</sequence>
<name>A0A229S7R4_AMYAL</name>
<evidence type="ECO:0000259" key="1">
    <source>
        <dbReference type="PROSITE" id="PS50801"/>
    </source>
</evidence>
<proteinExistence type="predicted"/>
<dbReference type="CDD" id="cd07043">
    <property type="entry name" value="STAS_anti-anti-sigma_factors"/>
    <property type="match status" value="1"/>
</dbReference>
<dbReference type="InterPro" id="IPR002645">
    <property type="entry name" value="STAS_dom"/>
</dbReference>
<reference evidence="2 3" key="1">
    <citation type="submission" date="2017-07" db="EMBL/GenBank/DDBJ databases">
        <title>Amycolatopsis alba DSM 44262 Genome sequencing and assembly.</title>
        <authorList>
            <person name="Kaur N."/>
            <person name="Mayilraj S."/>
        </authorList>
    </citation>
    <scope>NUCLEOTIDE SEQUENCE [LARGE SCALE GENOMIC DNA]</scope>
    <source>
        <strain evidence="2 3">DSM 44262</strain>
    </source>
</reference>
<evidence type="ECO:0000313" key="3">
    <source>
        <dbReference type="Proteomes" id="UP000215563"/>
    </source>
</evidence>